<evidence type="ECO:0000313" key="1">
    <source>
        <dbReference type="EMBL" id="AEL19478.1"/>
    </source>
</evidence>
<dbReference type="EMBL" id="CP002758">
    <property type="protein sequence ID" value="AEL19478.1"/>
    <property type="molecule type" value="Genomic_DNA"/>
</dbReference>
<keyword evidence="2" id="KW-1185">Reference proteome</keyword>
<evidence type="ECO:0000313" key="2">
    <source>
        <dbReference type="Proteomes" id="UP000001634"/>
    </source>
</evidence>
<dbReference type="NCBIfam" id="NF033726">
    <property type="entry name" value="borfam52"/>
    <property type="match status" value="1"/>
</dbReference>
<accession>G0AP52</accession>
<gene>
    <name evidence="1" type="ordered locus">BbiDN127_H0017</name>
</gene>
<sequence>MGILVGICIITLALLGCYLPDKQEQAVQTFFEIENLEMESYDKEPDEIITEGVFSNLRLYAAEHRLLVDIKKTLISLKDPNYRDVPPVPDYNEVYFNKFFLDLGSERSKELIKLFGKLKNEQNNKFKYEVYWLYSCIRALYSPDIKYSGEGGNEYFYNGREVFMPRPTIDEQYFKVKKGIEQYALR</sequence>
<dbReference type="HOGENOM" id="CLU_123745_0_0_12"/>
<keyword evidence="1" id="KW-0614">Plasmid</keyword>
<dbReference type="Proteomes" id="UP000001634">
    <property type="component" value="Plasmid lp28-3"/>
</dbReference>
<dbReference type="KEGG" id="bbs:BbiDN127_H0017"/>
<organism evidence="1 2">
    <name type="scientific">Borrelia bissettiae (strain DSM 17990 / CIP 109136 / DN127)</name>
    <name type="common">Borreliella bissettiae</name>
    <dbReference type="NCBI Taxonomy" id="521010"/>
    <lineage>
        <taxon>Bacteria</taxon>
        <taxon>Pseudomonadati</taxon>
        <taxon>Spirochaetota</taxon>
        <taxon>Spirochaetia</taxon>
        <taxon>Spirochaetales</taxon>
        <taxon>Borreliaceae</taxon>
        <taxon>Borreliella</taxon>
    </lineage>
</organism>
<proteinExistence type="predicted"/>
<protein>
    <submittedName>
        <fullName evidence="1">Uncharacterized protein</fullName>
    </submittedName>
</protein>
<geneLocation type="plasmid" evidence="1 2">
    <name>lp28-3</name>
</geneLocation>
<dbReference type="RefSeq" id="WP_014023114.1">
    <property type="nucleotide sequence ID" value="NC_015916.1"/>
</dbReference>
<name>G0AP52_BORBD</name>
<reference evidence="1 2" key="2">
    <citation type="journal article" date="2012" name="J. Bacteriol.">
        <title>Whole-Genome Sequences of Borrelia bissettii, Borrelia valaisiana, and Borrelia spielmanii.</title>
        <authorList>
            <person name="Schutzer S.E."/>
            <person name="Fraser-Liggett C.M."/>
            <person name="Qiu W.G."/>
            <person name="Kraiczy P."/>
            <person name="Mongodin E.F."/>
            <person name="Dunn J.J."/>
            <person name="Luft B.J."/>
            <person name="Casjens S.R."/>
        </authorList>
    </citation>
    <scope>NUCLEOTIDE SEQUENCE [LARGE SCALE GENOMIC DNA]</scope>
    <source>
        <strain evidence="1 2">DN127</strain>
    </source>
</reference>
<reference key="1">
    <citation type="submission" date="2011-06" db="EMBL/GenBank/DDBJ databases">
        <authorList>
            <person name="Mongodin E.F."/>
            <person name="Casjens S.R."/>
            <person name="Fraser-Liggett C.M."/>
            <person name="Qiu W.-G."/>
            <person name="Dunn J.J."/>
            <person name="Luft B.J."/>
            <person name="Schutzer S.E."/>
        </authorList>
    </citation>
    <scope>NUCLEOTIDE SEQUENCE</scope>
    <source>
        <strain>DN127</strain>
    </source>
</reference>
<dbReference type="AlphaFoldDB" id="G0AP52"/>